<keyword evidence="1" id="KW-0245">EGF-like domain</keyword>
<dbReference type="InterPro" id="IPR001480">
    <property type="entry name" value="Bulb-type_lectin_dom"/>
</dbReference>
<evidence type="ECO:0000256" key="2">
    <source>
        <dbReference type="ARBA" id="ARBA00022729"/>
    </source>
</evidence>
<dbReference type="InterPro" id="IPR011009">
    <property type="entry name" value="Kinase-like_dom_sf"/>
</dbReference>
<evidence type="ECO:0000256" key="5">
    <source>
        <dbReference type="SAM" id="MobiDB-lite"/>
    </source>
</evidence>
<feature type="compositionally biased region" description="Basic and acidic residues" evidence="5">
    <location>
        <begin position="532"/>
        <end position="541"/>
    </location>
</feature>
<evidence type="ECO:0000313" key="8">
    <source>
        <dbReference type="EMBL" id="GKU94142.1"/>
    </source>
</evidence>
<dbReference type="InterPro" id="IPR008271">
    <property type="entry name" value="Ser/Thr_kinase_AS"/>
</dbReference>
<organism evidence="8 9">
    <name type="scientific">Rubroshorea leprosula</name>
    <dbReference type="NCBI Taxonomy" id="152421"/>
    <lineage>
        <taxon>Eukaryota</taxon>
        <taxon>Viridiplantae</taxon>
        <taxon>Streptophyta</taxon>
        <taxon>Embryophyta</taxon>
        <taxon>Tracheophyta</taxon>
        <taxon>Spermatophyta</taxon>
        <taxon>Magnoliopsida</taxon>
        <taxon>eudicotyledons</taxon>
        <taxon>Gunneridae</taxon>
        <taxon>Pentapetalae</taxon>
        <taxon>rosids</taxon>
        <taxon>malvids</taxon>
        <taxon>Malvales</taxon>
        <taxon>Dipterocarpaceae</taxon>
        <taxon>Rubroshorea</taxon>
    </lineage>
</organism>
<dbReference type="InterPro" id="IPR051343">
    <property type="entry name" value="G-type_lectin_kinases/EP1-like"/>
</dbReference>
<dbReference type="EMBL" id="BPVZ01000007">
    <property type="protein sequence ID" value="GKU94142.1"/>
    <property type="molecule type" value="Genomic_DNA"/>
</dbReference>
<dbReference type="CDD" id="cd01098">
    <property type="entry name" value="PAN_AP_plant"/>
    <property type="match status" value="1"/>
</dbReference>
<dbReference type="AlphaFoldDB" id="A0AAV5I8F8"/>
<protein>
    <recommendedName>
        <fullName evidence="7">Protein kinase domain-containing protein</fullName>
    </recommendedName>
</protein>
<evidence type="ECO:0000259" key="7">
    <source>
        <dbReference type="PROSITE" id="PS50011"/>
    </source>
</evidence>
<sequence length="864" mass="97486">MRVRKRPDAKTRCLYPEDVVASIRSSPKPPSEQEEGEVSSKPAAVSEPAEEKDPELESRKYKHLGWPSSITFSFIQTKTPTQDSSTIPDNNGDGNEDEVQSKGEKNKKRLSKTMFIGGGSGYAEDEKYEQFYDCKMRNSYIAFPSTKETLSSDSSRQGDVTGTFLLNDEYGEESGDSEENSNGAKLVQEGSKIQLTTDGQFSLSDTRGEEVWAAKLTGSGVVSYAAMLDTGNFVLSNQDSSIFLWESFNLPTDTIVPTQIMIKRSVLFSRYAEMNYSRGKFTFQMQGDGNLVFYDTSFPLDSVPTPYWATDTVNRGFQFVFNQSGYIYLEDQNGTIIYYMTSNGASSSRDYYQRAILEYDGVFRHYVYPKINDATARSPMNWSVRSFEPKNICLTREESQGSGRCGFNSYCSLGDDQRPRCDCPPGYSFFDPDDKMRGCKQDLISQDCNGNQDADNFELREMPNTDWPGTDYGYFKGVTEDWCRQSCLTDCFCPLAVFKAGECAIKKFPLSNGRMDPSLGGKTLIKIRKDNSTYKSPDKGSGEGSIDGSSTEGSTLCSNKDRSTLIPTLTMLLSSSSFLNLVLFIATLWLVSRLCYWKRRMQVQSSRANQGTSLRSFTYKELEEATNKFKEELGKVQLLGFCNEGQHRLLVYEYMSNGSLASYLFGNLRPSWYQRAQIAFGTARGLVYLHEECSNQIIHCDIKPQNILLDDSLTARISDFGLAKLLKTGQTRTVTAIRGTKGYVAPEWFKNRPVTIKVDVYSFGILLLELICCRKSFEQDSGDENQMILADWAYDCYEEGRLYLLVQEDEEAIQDINRVERFVMIAIWCIQDDPSLRPTMKRVSQMLEGAVEVPRPPTIPPVNE</sequence>
<evidence type="ECO:0000256" key="3">
    <source>
        <dbReference type="ARBA" id="ARBA00023157"/>
    </source>
</evidence>
<dbReference type="PROSITE" id="PS50011">
    <property type="entry name" value="PROTEIN_KINASE_DOM"/>
    <property type="match status" value="1"/>
</dbReference>
<feature type="compositionally biased region" description="Polar residues" evidence="5">
    <location>
        <begin position="68"/>
        <end position="93"/>
    </location>
</feature>
<dbReference type="PANTHER" id="PTHR47976">
    <property type="entry name" value="G-TYPE LECTIN S-RECEPTOR-LIKE SERINE/THREONINE-PROTEIN KINASE SD2-5"/>
    <property type="match status" value="1"/>
</dbReference>
<dbReference type="GO" id="GO:0004672">
    <property type="term" value="F:protein kinase activity"/>
    <property type="evidence" value="ECO:0007669"/>
    <property type="project" value="InterPro"/>
</dbReference>
<feature type="compositionally biased region" description="Basic and acidic residues" evidence="5">
    <location>
        <begin position="49"/>
        <end position="59"/>
    </location>
</feature>
<feature type="compositionally biased region" description="Polar residues" evidence="5">
    <location>
        <begin position="547"/>
        <end position="558"/>
    </location>
</feature>
<reference evidence="8 9" key="1">
    <citation type="journal article" date="2021" name="Commun. Biol.">
        <title>The genome of Shorea leprosula (Dipterocarpaceae) highlights the ecological relevance of drought in aseasonal tropical rainforests.</title>
        <authorList>
            <person name="Ng K.K.S."/>
            <person name="Kobayashi M.J."/>
            <person name="Fawcett J.A."/>
            <person name="Hatakeyama M."/>
            <person name="Paape T."/>
            <person name="Ng C.H."/>
            <person name="Ang C.C."/>
            <person name="Tnah L.H."/>
            <person name="Lee C.T."/>
            <person name="Nishiyama T."/>
            <person name="Sese J."/>
            <person name="O'Brien M.J."/>
            <person name="Copetti D."/>
            <person name="Mohd Noor M.I."/>
            <person name="Ong R.C."/>
            <person name="Putra M."/>
            <person name="Sireger I.Z."/>
            <person name="Indrioko S."/>
            <person name="Kosugi Y."/>
            <person name="Izuno A."/>
            <person name="Isagi Y."/>
            <person name="Lee S.L."/>
            <person name="Shimizu K.K."/>
        </authorList>
    </citation>
    <scope>NUCLEOTIDE SEQUENCE [LARGE SCALE GENOMIC DNA]</scope>
    <source>
        <strain evidence="8">214</strain>
    </source>
</reference>
<evidence type="ECO:0000256" key="6">
    <source>
        <dbReference type="SAM" id="Phobius"/>
    </source>
</evidence>
<comment type="caution">
    <text evidence="8">The sequence shown here is derived from an EMBL/GenBank/DDBJ whole genome shotgun (WGS) entry which is preliminary data.</text>
</comment>
<keyword evidence="3" id="KW-1015">Disulfide bond</keyword>
<proteinExistence type="predicted"/>
<gene>
    <name evidence="8" type="ORF">SLEP1_g7671</name>
</gene>
<feature type="region of interest" description="Disordered" evidence="5">
    <location>
        <begin position="532"/>
        <end position="558"/>
    </location>
</feature>
<dbReference type="Gene3D" id="2.90.10.10">
    <property type="entry name" value="Bulb-type lectin domain"/>
    <property type="match status" value="2"/>
</dbReference>
<keyword evidence="4" id="KW-0325">Glycoprotein</keyword>
<feature type="domain" description="Protein kinase" evidence="7">
    <location>
        <begin position="567"/>
        <end position="859"/>
    </location>
</feature>
<dbReference type="Gene3D" id="1.10.510.10">
    <property type="entry name" value="Transferase(Phosphotransferase) domain 1"/>
    <property type="match status" value="1"/>
</dbReference>
<dbReference type="Pfam" id="PF00069">
    <property type="entry name" value="Pkinase"/>
    <property type="match status" value="1"/>
</dbReference>
<keyword evidence="6" id="KW-1133">Transmembrane helix</keyword>
<dbReference type="Gene3D" id="3.30.200.20">
    <property type="entry name" value="Phosphorylase Kinase, domain 1"/>
    <property type="match status" value="1"/>
</dbReference>
<feature type="region of interest" description="Disordered" evidence="5">
    <location>
        <begin position="1"/>
        <end position="106"/>
    </location>
</feature>
<dbReference type="SUPFAM" id="SSF51110">
    <property type="entry name" value="alpha-D-mannose-specific plant lectins"/>
    <property type="match status" value="2"/>
</dbReference>
<evidence type="ECO:0000313" key="9">
    <source>
        <dbReference type="Proteomes" id="UP001054252"/>
    </source>
</evidence>
<keyword evidence="6" id="KW-0812">Transmembrane</keyword>
<dbReference type="SMART" id="SM00220">
    <property type="entry name" value="S_TKc"/>
    <property type="match status" value="1"/>
</dbReference>
<dbReference type="PROSITE" id="PS00108">
    <property type="entry name" value="PROTEIN_KINASE_ST"/>
    <property type="match status" value="1"/>
</dbReference>
<evidence type="ECO:0000256" key="1">
    <source>
        <dbReference type="ARBA" id="ARBA00022536"/>
    </source>
</evidence>
<keyword evidence="9" id="KW-1185">Reference proteome</keyword>
<dbReference type="FunFam" id="1.10.510.10:FF:000237">
    <property type="entry name" value="G-type lectin S-receptor-like serine/threonine-protein kinase"/>
    <property type="match status" value="1"/>
</dbReference>
<dbReference type="Proteomes" id="UP001054252">
    <property type="component" value="Unassembled WGS sequence"/>
</dbReference>
<evidence type="ECO:0000256" key="4">
    <source>
        <dbReference type="ARBA" id="ARBA00023180"/>
    </source>
</evidence>
<keyword evidence="6" id="KW-0472">Membrane</keyword>
<keyword evidence="2" id="KW-0732">Signal</keyword>
<dbReference type="GO" id="GO:0005524">
    <property type="term" value="F:ATP binding"/>
    <property type="evidence" value="ECO:0007669"/>
    <property type="project" value="InterPro"/>
</dbReference>
<accession>A0AAV5I8F8</accession>
<dbReference type="InterPro" id="IPR036426">
    <property type="entry name" value="Bulb-type_lectin_dom_sf"/>
</dbReference>
<dbReference type="Pfam" id="PF01453">
    <property type="entry name" value="B_lectin"/>
    <property type="match status" value="1"/>
</dbReference>
<name>A0AAV5I8F8_9ROSI</name>
<dbReference type="SUPFAM" id="SSF56112">
    <property type="entry name" value="Protein kinase-like (PK-like)"/>
    <property type="match status" value="1"/>
</dbReference>
<dbReference type="PANTHER" id="PTHR47976:SF108">
    <property type="entry name" value="G-TYPE LECTIN S-RECEPTOR-LIKE SERINE_THREONINE-PROTEIN KINASE LECRK1"/>
    <property type="match status" value="1"/>
</dbReference>
<feature type="compositionally biased region" description="Basic and acidic residues" evidence="5">
    <location>
        <begin position="1"/>
        <end position="11"/>
    </location>
</feature>
<feature type="transmembrane region" description="Helical" evidence="6">
    <location>
        <begin position="565"/>
        <end position="591"/>
    </location>
</feature>
<dbReference type="InterPro" id="IPR000719">
    <property type="entry name" value="Prot_kinase_dom"/>
</dbReference>